<organism evidence="9 10">
    <name type="scientific">Cohnella herbarum</name>
    <dbReference type="NCBI Taxonomy" id="2728023"/>
    <lineage>
        <taxon>Bacteria</taxon>
        <taxon>Bacillati</taxon>
        <taxon>Bacillota</taxon>
        <taxon>Bacilli</taxon>
        <taxon>Bacillales</taxon>
        <taxon>Paenibacillaceae</taxon>
        <taxon>Cohnella</taxon>
    </lineage>
</organism>
<evidence type="ECO:0000256" key="2">
    <source>
        <dbReference type="ARBA" id="ARBA00022448"/>
    </source>
</evidence>
<keyword evidence="10" id="KW-1185">Reference proteome</keyword>
<dbReference type="PROSITE" id="PS50928">
    <property type="entry name" value="ABC_TM1"/>
    <property type="match status" value="1"/>
</dbReference>
<keyword evidence="4 7" id="KW-0812">Transmembrane</keyword>
<dbReference type="InterPro" id="IPR000515">
    <property type="entry name" value="MetI-like"/>
</dbReference>
<dbReference type="Proteomes" id="UP000502248">
    <property type="component" value="Chromosome"/>
</dbReference>
<sequence>MSTRTQRWYAPLYQLGKQWQLTLMLVPLVVLVLLFLYVPMGFLVIAFKDYNIGKGVWDSPWVGWGQFEKIFTYSDITRLIRNSLVISFLTLISGFAGPIVLALLFNEMRGGKFRKLVQTVSYLPHFFPWTIIAGMILMFFSIDGVVNGLLESWGSSRPVQFLTDHVHFIQLLVASNLWKEIGWGTIIYIAAIAGINPSLYEAAVVDGAGRYQRMRYVTIPGMRPAIGISLIFAAGSLMSVNFDQIYNLYNPQVYEWADVIDTYVVRAGVLQMQYSQTAAIGLFKGLVGLVLIVLSNWLVRRATDNEYSLF</sequence>
<dbReference type="PANTHER" id="PTHR43227:SF11">
    <property type="entry name" value="BLL4140 PROTEIN"/>
    <property type="match status" value="1"/>
</dbReference>
<name>A0A7Z2VKJ0_9BACL</name>
<evidence type="ECO:0000256" key="7">
    <source>
        <dbReference type="RuleBase" id="RU363032"/>
    </source>
</evidence>
<protein>
    <submittedName>
        <fullName evidence="9">Sugar ABC transporter permease</fullName>
    </submittedName>
</protein>
<dbReference type="CDD" id="cd06261">
    <property type="entry name" value="TM_PBP2"/>
    <property type="match status" value="1"/>
</dbReference>
<dbReference type="SUPFAM" id="SSF161098">
    <property type="entry name" value="MetI-like"/>
    <property type="match status" value="1"/>
</dbReference>
<keyword evidence="5 7" id="KW-1133">Transmembrane helix</keyword>
<evidence type="ECO:0000256" key="3">
    <source>
        <dbReference type="ARBA" id="ARBA00022475"/>
    </source>
</evidence>
<evidence type="ECO:0000313" key="9">
    <source>
        <dbReference type="EMBL" id="QJD84569.1"/>
    </source>
</evidence>
<dbReference type="AlphaFoldDB" id="A0A7Z2VKJ0"/>
<dbReference type="RefSeq" id="WP_169280850.1">
    <property type="nucleotide sequence ID" value="NZ_CP051680.1"/>
</dbReference>
<gene>
    <name evidence="9" type="ORF">HH215_16215</name>
</gene>
<dbReference type="InterPro" id="IPR050809">
    <property type="entry name" value="UgpAE/MalFG_permease"/>
</dbReference>
<reference evidence="9 10" key="1">
    <citation type="submission" date="2020-04" db="EMBL/GenBank/DDBJ databases">
        <title>Genome sequencing of novel species.</title>
        <authorList>
            <person name="Heo J."/>
            <person name="Kim S.-J."/>
            <person name="Kim J.-S."/>
            <person name="Hong S.-B."/>
            <person name="Kwon S.-W."/>
        </authorList>
    </citation>
    <scope>NUCLEOTIDE SEQUENCE [LARGE SCALE GENOMIC DNA]</scope>
    <source>
        <strain evidence="9 10">MFER-1</strain>
    </source>
</reference>
<keyword evidence="2 7" id="KW-0813">Transport</keyword>
<feature type="transmembrane region" description="Helical" evidence="7">
    <location>
        <begin position="126"/>
        <end position="150"/>
    </location>
</feature>
<evidence type="ECO:0000259" key="8">
    <source>
        <dbReference type="PROSITE" id="PS50928"/>
    </source>
</evidence>
<evidence type="ECO:0000256" key="1">
    <source>
        <dbReference type="ARBA" id="ARBA00004651"/>
    </source>
</evidence>
<dbReference type="Pfam" id="PF00528">
    <property type="entry name" value="BPD_transp_1"/>
    <property type="match status" value="1"/>
</dbReference>
<feature type="transmembrane region" description="Helical" evidence="7">
    <location>
        <begin position="21"/>
        <end position="47"/>
    </location>
</feature>
<dbReference type="PANTHER" id="PTHR43227">
    <property type="entry name" value="BLL4140 PROTEIN"/>
    <property type="match status" value="1"/>
</dbReference>
<comment type="similarity">
    <text evidence="7">Belongs to the binding-protein-dependent transport system permease family.</text>
</comment>
<keyword evidence="3" id="KW-1003">Cell membrane</keyword>
<evidence type="ECO:0000256" key="5">
    <source>
        <dbReference type="ARBA" id="ARBA00022989"/>
    </source>
</evidence>
<comment type="subcellular location">
    <subcellularLocation>
        <location evidence="1 7">Cell membrane</location>
        <topology evidence="1 7">Multi-pass membrane protein</topology>
    </subcellularLocation>
</comment>
<accession>A0A7Z2VKJ0</accession>
<dbReference type="GO" id="GO:0055085">
    <property type="term" value="P:transmembrane transport"/>
    <property type="evidence" value="ECO:0007669"/>
    <property type="project" value="InterPro"/>
</dbReference>
<dbReference type="KEGG" id="cheb:HH215_16215"/>
<feature type="transmembrane region" description="Helical" evidence="7">
    <location>
        <begin position="84"/>
        <end position="105"/>
    </location>
</feature>
<feature type="transmembrane region" description="Helical" evidence="7">
    <location>
        <begin position="221"/>
        <end position="242"/>
    </location>
</feature>
<evidence type="ECO:0000256" key="4">
    <source>
        <dbReference type="ARBA" id="ARBA00022692"/>
    </source>
</evidence>
<feature type="transmembrane region" description="Helical" evidence="7">
    <location>
        <begin position="181"/>
        <end position="200"/>
    </location>
</feature>
<dbReference type="InterPro" id="IPR035906">
    <property type="entry name" value="MetI-like_sf"/>
</dbReference>
<keyword evidence="6 7" id="KW-0472">Membrane</keyword>
<evidence type="ECO:0000313" key="10">
    <source>
        <dbReference type="Proteomes" id="UP000502248"/>
    </source>
</evidence>
<evidence type="ECO:0000256" key="6">
    <source>
        <dbReference type="ARBA" id="ARBA00023136"/>
    </source>
</evidence>
<dbReference type="GO" id="GO:0005886">
    <property type="term" value="C:plasma membrane"/>
    <property type="evidence" value="ECO:0007669"/>
    <property type="project" value="UniProtKB-SubCell"/>
</dbReference>
<dbReference type="EMBL" id="CP051680">
    <property type="protein sequence ID" value="QJD84569.1"/>
    <property type="molecule type" value="Genomic_DNA"/>
</dbReference>
<feature type="domain" description="ABC transmembrane type-1" evidence="8">
    <location>
        <begin position="80"/>
        <end position="295"/>
    </location>
</feature>
<feature type="transmembrane region" description="Helical" evidence="7">
    <location>
        <begin position="278"/>
        <end position="299"/>
    </location>
</feature>
<proteinExistence type="inferred from homology"/>
<dbReference type="Gene3D" id="1.10.3720.10">
    <property type="entry name" value="MetI-like"/>
    <property type="match status" value="1"/>
</dbReference>